<keyword evidence="2" id="KW-1185">Reference proteome</keyword>
<name>A0A8J3PU30_9ACTN</name>
<dbReference type="AlphaFoldDB" id="A0A8J3PU30"/>
<dbReference type="Proteomes" id="UP000630097">
    <property type="component" value="Unassembled WGS sequence"/>
</dbReference>
<proteinExistence type="predicted"/>
<accession>A0A8J3PU30</accession>
<dbReference type="EMBL" id="BONV01000018">
    <property type="protein sequence ID" value="GIG81068.1"/>
    <property type="molecule type" value="Genomic_DNA"/>
</dbReference>
<evidence type="ECO:0000313" key="1">
    <source>
        <dbReference type="EMBL" id="GIG81068.1"/>
    </source>
</evidence>
<sequence length="53" mass="5734">MFPLIRAGARAHPLGLLLEEEAIGFLYKAGAAVFIDEYGYDDEDGTDDPSSES</sequence>
<comment type="caution">
    <text evidence="1">The sequence shown here is derived from an EMBL/GenBank/DDBJ whole genome shotgun (WGS) entry which is preliminary data.</text>
</comment>
<gene>
    <name evidence="1" type="ORF">Pka01_41950</name>
</gene>
<evidence type="ECO:0000313" key="2">
    <source>
        <dbReference type="Proteomes" id="UP000630097"/>
    </source>
</evidence>
<reference evidence="1 2" key="1">
    <citation type="submission" date="2021-01" db="EMBL/GenBank/DDBJ databases">
        <title>Whole genome shotgun sequence of Planotetraspora kaengkrachanensis NBRC 104272.</title>
        <authorList>
            <person name="Komaki H."/>
            <person name="Tamura T."/>
        </authorList>
    </citation>
    <scope>NUCLEOTIDE SEQUENCE [LARGE SCALE GENOMIC DNA]</scope>
    <source>
        <strain evidence="1 2">NBRC 104272</strain>
    </source>
</reference>
<protein>
    <submittedName>
        <fullName evidence="1">Uncharacterized protein</fullName>
    </submittedName>
</protein>
<organism evidence="1 2">
    <name type="scientific">Planotetraspora kaengkrachanensis</name>
    <dbReference type="NCBI Taxonomy" id="575193"/>
    <lineage>
        <taxon>Bacteria</taxon>
        <taxon>Bacillati</taxon>
        <taxon>Actinomycetota</taxon>
        <taxon>Actinomycetes</taxon>
        <taxon>Streptosporangiales</taxon>
        <taxon>Streptosporangiaceae</taxon>
        <taxon>Planotetraspora</taxon>
    </lineage>
</organism>